<accession>A0A402A6M3</accession>
<sequence>MYMNRIKVLVRSLSIGFVLTLFALIVSVQPVFADGPLVTGAIIAGLLTEVAPVAEAFTGSPGSTATYTIPITVSDLTGGSSGWKLSITSTTFATAVGGNTLPTTASTITGVTATCTVLGSCSLNTPTNTVSTLPAVPAGTTPPTPVVFFDTTTARGIFTVTPTIAVAIPSTANLGTYLSTVTLSIATGP</sequence>
<dbReference type="Proteomes" id="UP000287352">
    <property type="component" value="Unassembled WGS sequence"/>
</dbReference>
<protein>
    <recommendedName>
        <fullName evidence="3">WxL domain-containing protein</fullName>
    </recommendedName>
</protein>
<dbReference type="EMBL" id="BIFR01000002">
    <property type="protein sequence ID" value="GCE14739.1"/>
    <property type="molecule type" value="Genomic_DNA"/>
</dbReference>
<gene>
    <name evidence="1" type="ORF">KTT_45980</name>
</gene>
<evidence type="ECO:0008006" key="3">
    <source>
        <dbReference type="Google" id="ProtNLM"/>
    </source>
</evidence>
<proteinExistence type="predicted"/>
<comment type="caution">
    <text evidence="1">The sequence shown here is derived from an EMBL/GenBank/DDBJ whole genome shotgun (WGS) entry which is preliminary data.</text>
</comment>
<keyword evidence="2" id="KW-1185">Reference proteome</keyword>
<dbReference type="AlphaFoldDB" id="A0A402A6M3"/>
<evidence type="ECO:0000313" key="2">
    <source>
        <dbReference type="Proteomes" id="UP000287352"/>
    </source>
</evidence>
<reference evidence="2" key="1">
    <citation type="submission" date="2018-12" db="EMBL/GenBank/DDBJ databases">
        <title>Tengunoibacter tsumagoiensis gen. nov., sp. nov., Dictyobacter kobayashii sp. nov., D. alpinus sp. nov., and D. joshuensis sp. nov. and description of Dictyobacteraceae fam. nov. within the order Ktedonobacterales isolated from Tengu-no-mugimeshi.</title>
        <authorList>
            <person name="Wang C.M."/>
            <person name="Zheng Y."/>
            <person name="Sakai Y."/>
            <person name="Toyoda A."/>
            <person name="Minakuchi Y."/>
            <person name="Abe K."/>
            <person name="Yokota A."/>
            <person name="Yabe S."/>
        </authorList>
    </citation>
    <scope>NUCLEOTIDE SEQUENCE [LARGE SCALE GENOMIC DNA]</scope>
    <source>
        <strain evidence="2">Uno3</strain>
    </source>
</reference>
<name>A0A402A6M3_9CHLR</name>
<evidence type="ECO:0000313" key="1">
    <source>
        <dbReference type="EMBL" id="GCE14739.1"/>
    </source>
</evidence>
<organism evidence="1 2">
    <name type="scientific">Tengunoibacter tsumagoiensis</name>
    <dbReference type="NCBI Taxonomy" id="2014871"/>
    <lineage>
        <taxon>Bacteria</taxon>
        <taxon>Bacillati</taxon>
        <taxon>Chloroflexota</taxon>
        <taxon>Ktedonobacteria</taxon>
        <taxon>Ktedonobacterales</taxon>
        <taxon>Dictyobacteraceae</taxon>
        <taxon>Tengunoibacter</taxon>
    </lineage>
</organism>